<sequence length="308" mass="34543">MYIVEWVKKNKLASFLILFVLYLLFRNFSFRIFGGPKNYISAVPPAIGGSYESGALVKSDYGENPVRPKESVDIAPENRKVVEETTLSLQVKDVSVAIEAIKKEAQERKGFMVSANLSRPLEAARGSITIRVPSSQAEAMLSFLRNSAVKVVSENLMGFDVTDQYNDITAKLATLEKTKGIFEGMMERAVTVEEILRVQSEILNKQNQIDYYKGQALYLEKTSSSVKITAYLSTDEYSLPFAPQDGFRPNVVFKQAVRALVLTVRSLAVKAIWIGVYSVIWVPALLVFLLIKKLLKNSPLKNRERKTT</sequence>
<organism evidence="3 4">
    <name type="scientific">candidate division WWE3 bacterium CG23_combo_of_CG06-09_8_20_14_all_40_14</name>
    <dbReference type="NCBI Taxonomy" id="1975095"/>
    <lineage>
        <taxon>Bacteria</taxon>
        <taxon>Katanobacteria</taxon>
    </lineage>
</organism>
<protein>
    <recommendedName>
        <fullName evidence="2">DUF4349 domain-containing protein</fullName>
    </recommendedName>
</protein>
<proteinExistence type="predicted"/>
<name>A0A2G9XCZ8_UNCKA</name>
<accession>A0A2G9XCZ8</accession>
<dbReference type="AlphaFoldDB" id="A0A2G9XCZ8"/>
<feature type="transmembrane region" description="Helical" evidence="1">
    <location>
        <begin position="271"/>
        <end position="291"/>
    </location>
</feature>
<comment type="caution">
    <text evidence="3">The sequence shown here is derived from an EMBL/GenBank/DDBJ whole genome shotgun (WGS) entry which is preliminary data.</text>
</comment>
<evidence type="ECO:0000259" key="2">
    <source>
        <dbReference type="Pfam" id="PF14257"/>
    </source>
</evidence>
<dbReference type="EMBL" id="PCQY01000005">
    <property type="protein sequence ID" value="PIP04842.1"/>
    <property type="molecule type" value="Genomic_DNA"/>
</dbReference>
<evidence type="ECO:0000313" key="3">
    <source>
        <dbReference type="EMBL" id="PIP04842.1"/>
    </source>
</evidence>
<keyword evidence="1" id="KW-1133">Transmembrane helix</keyword>
<keyword evidence="1" id="KW-0472">Membrane</keyword>
<dbReference type="Pfam" id="PF14257">
    <property type="entry name" value="DUF4349"/>
    <property type="match status" value="1"/>
</dbReference>
<keyword evidence="1" id="KW-0812">Transmembrane</keyword>
<feature type="transmembrane region" description="Helical" evidence="1">
    <location>
        <begin position="12"/>
        <end position="33"/>
    </location>
</feature>
<evidence type="ECO:0000313" key="4">
    <source>
        <dbReference type="Proteomes" id="UP000231388"/>
    </source>
</evidence>
<gene>
    <name evidence="3" type="ORF">COX53_00300</name>
</gene>
<dbReference type="InterPro" id="IPR025645">
    <property type="entry name" value="DUF4349"/>
</dbReference>
<reference evidence="3 4" key="1">
    <citation type="submission" date="2017-09" db="EMBL/GenBank/DDBJ databases">
        <title>Depth-based differentiation of microbial function through sediment-hosted aquifers and enrichment of novel symbionts in the deep terrestrial subsurface.</title>
        <authorList>
            <person name="Probst A.J."/>
            <person name="Ladd B."/>
            <person name="Jarett J.K."/>
            <person name="Geller-Mcgrath D.E."/>
            <person name="Sieber C.M."/>
            <person name="Emerson J.B."/>
            <person name="Anantharaman K."/>
            <person name="Thomas B.C."/>
            <person name="Malmstrom R."/>
            <person name="Stieglmeier M."/>
            <person name="Klingl A."/>
            <person name="Woyke T."/>
            <person name="Ryan C.M."/>
            <person name="Banfield J.F."/>
        </authorList>
    </citation>
    <scope>NUCLEOTIDE SEQUENCE [LARGE SCALE GENOMIC DNA]</scope>
    <source>
        <strain evidence="3">CG23_combo_of_CG06-09_8_20_14_all_40_14</strain>
    </source>
</reference>
<dbReference type="Proteomes" id="UP000231388">
    <property type="component" value="Unassembled WGS sequence"/>
</dbReference>
<feature type="domain" description="DUF4349" evidence="2">
    <location>
        <begin position="79"/>
        <end position="290"/>
    </location>
</feature>
<evidence type="ECO:0000256" key="1">
    <source>
        <dbReference type="SAM" id="Phobius"/>
    </source>
</evidence>